<dbReference type="Proteomes" id="UP001156905">
    <property type="component" value="Unassembled WGS sequence"/>
</dbReference>
<reference evidence="2" key="1">
    <citation type="journal article" date="2019" name="Int. J. Syst. Evol. Microbiol.">
        <title>The Global Catalogue of Microorganisms (GCM) 10K type strain sequencing project: providing services to taxonomists for standard genome sequencing and annotation.</title>
        <authorList>
            <consortium name="The Broad Institute Genomics Platform"/>
            <consortium name="The Broad Institute Genome Sequencing Center for Infectious Disease"/>
            <person name="Wu L."/>
            <person name="Ma J."/>
        </authorList>
    </citation>
    <scope>NUCLEOTIDE SEQUENCE [LARGE SCALE GENOMIC DNA]</scope>
    <source>
        <strain evidence="2">NBRC 102520</strain>
    </source>
</reference>
<keyword evidence="2" id="KW-1185">Reference proteome</keyword>
<evidence type="ECO:0008006" key="3">
    <source>
        <dbReference type="Google" id="ProtNLM"/>
    </source>
</evidence>
<sequence length="372" mass="39985">MKTMADVQYRLYFDNAPVEQARIDQFTEIRIDQAIGLVAEAELDLPVSTDDSGVWSGQDDDFSAPFHRIRIEVQIGDGDFVPLIDGPVVAQRFALKAEPDDSQVTLVVHDDSVLLNRDEKVVVFEDRGASDIARTLIEEPGLDSEVDDTPADGGALTRYVVQRGTNMQLLRQLARRNGMWAYVKPGPRPGKSIGVFARPSFDPSGLPEILLLGPDRNIDVFTVEFDALRPLKAQAGSVTIADTSELTSDAESASLAPLGDEALHGVLNPTGTAMLARTREEQADIDAATQAAVDLSAFAYSAEGELNNDLYEGIIQPYQVVSVAGIGGRLSGNYVVSRVSHKLTDASYQQNFALIRNARSGSGGGGIPGGII</sequence>
<evidence type="ECO:0000313" key="1">
    <source>
        <dbReference type="EMBL" id="GLR87955.1"/>
    </source>
</evidence>
<protein>
    <recommendedName>
        <fullName evidence="3">Phage protein D</fullName>
    </recommendedName>
</protein>
<comment type="caution">
    <text evidence="1">The sequence shown here is derived from an EMBL/GenBank/DDBJ whole genome shotgun (WGS) entry which is preliminary data.</text>
</comment>
<name>A0ABQ6B4X6_9BRAD</name>
<dbReference type="SUPFAM" id="SSF69279">
    <property type="entry name" value="Phage tail proteins"/>
    <property type="match status" value="1"/>
</dbReference>
<accession>A0ABQ6B4X6</accession>
<dbReference type="EMBL" id="BSOW01000016">
    <property type="protein sequence ID" value="GLR87955.1"/>
    <property type="molecule type" value="Genomic_DNA"/>
</dbReference>
<organism evidence="1 2">
    <name type="scientific">Bradyrhizobium iriomotense</name>
    <dbReference type="NCBI Taxonomy" id="441950"/>
    <lineage>
        <taxon>Bacteria</taxon>
        <taxon>Pseudomonadati</taxon>
        <taxon>Pseudomonadota</taxon>
        <taxon>Alphaproteobacteria</taxon>
        <taxon>Hyphomicrobiales</taxon>
        <taxon>Nitrobacteraceae</taxon>
        <taxon>Bradyrhizobium</taxon>
    </lineage>
</organism>
<evidence type="ECO:0000313" key="2">
    <source>
        <dbReference type="Proteomes" id="UP001156905"/>
    </source>
</evidence>
<gene>
    <name evidence="1" type="ORF">GCM10007857_46670</name>
</gene>
<proteinExistence type="predicted"/>